<protein>
    <submittedName>
        <fullName evidence="2">Uncharacterized protein</fullName>
    </submittedName>
</protein>
<dbReference type="OrthoDB" id="112668at2759"/>
<dbReference type="Gene3D" id="3.30.160.20">
    <property type="match status" value="1"/>
</dbReference>
<gene>
    <name evidence="2" type="ORF">BS47DRAFT_1366405</name>
</gene>
<dbReference type="SUPFAM" id="SSF54768">
    <property type="entry name" value="dsRNA-binding domain-like"/>
    <property type="match status" value="1"/>
</dbReference>
<accession>A0A9P6DQV1</accession>
<reference evidence="2" key="1">
    <citation type="journal article" date="2020" name="Nat. Commun.">
        <title>Large-scale genome sequencing of mycorrhizal fungi provides insights into the early evolution of symbiotic traits.</title>
        <authorList>
            <person name="Miyauchi S."/>
            <person name="Kiss E."/>
            <person name="Kuo A."/>
            <person name="Drula E."/>
            <person name="Kohler A."/>
            <person name="Sanchez-Garcia M."/>
            <person name="Morin E."/>
            <person name="Andreopoulos B."/>
            <person name="Barry K.W."/>
            <person name="Bonito G."/>
            <person name="Buee M."/>
            <person name="Carver A."/>
            <person name="Chen C."/>
            <person name="Cichocki N."/>
            <person name="Clum A."/>
            <person name="Culley D."/>
            <person name="Crous P.W."/>
            <person name="Fauchery L."/>
            <person name="Girlanda M."/>
            <person name="Hayes R.D."/>
            <person name="Keri Z."/>
            <person name="LaButti K."/>
            <person name="Lipzen A."/>
            <person name="Lombard V."/>
            <person name="Magnuson J."/>
            <person name="Maillard F."/>
            <person name="Murat C."/>
            <person name="Nolan M."/>
            <person name="Ohm R.A."/>
            <person name="Pangilinan J."/>
            <person name="Pereira M.F."/>
            <person name="Perotto S."/>
            <person name="Peter M."/>
            <person name="Pfister S."/>
            <person name="Riley R."/>
            <person name="Sitrit Y."/>
            <person name="Stielow J.B."/>
            <person name="Szollosi G."/>
            <person name="Zifcakova L."/>
            <person name="Stursova M."/>
            <person name="Spatafora J.W."/>
            <person name="Tedersoo L."/>
            <person name="Vaario L.M."/>
            <person name="Yamada A."/>
            <person name="Yan M."/>
            <person name="Wang P."/>
            <person name="Xu J."/>
            <person name="Bruns T."/>
            <person name="Baldrian P."/>
            <person name="Vilgalys R."/>
            <person name="Dunand C."/>
            <person name="Henrissat B."/>
            <person name="Grigoriev I.V."/>
            <person name="Hibbett D."/>
            <person name="Nagy L.G."/>
            <person name="Martin F.M."/>
        </authorList>
    </citation>
    <scope>NUCLEOTIDE SEQUENCE</scope>
    <source>
        <strain evidence="2">UP504</strain>
    </source>
</reference>
<dbReference type="AlphaFoldDB" id="A0A9P6DQV1"/>
<proteinExistence type="predicted"/>
<organism evidence="2 3">
    <name type="scientific">Hydnum rufescens UP504</name>
    <dbReference type="NCBI Taxonomy" id="1448309"/>
    <lineage>
        <taxon>Eukaryota</taxon>
        <taxon>Fungi</taxon>
        <taxon>Dikarya</taxon>
        <taxon>Basidiomycota</taxon>
        <taxon>Agaricomycotina</taxon>
        <taxon>Agaricomycetes</taxon>
        <taxon>Cantharellales</taxon>
        <taxon>Hydnaceae</taxon>
        <taxon>Hydnum</taxon>
    </lineage>
</organism>
<name>A0A9P6DQV1_9AGAM</name>
<evidence type="ECO:0000313" key="2">
    <source>
        <dbReference type="EMBL" id="KAF9507803.1"/>
    </source>
</evidence>
<sequence>MQNLELSFLSTSSDPAGTGPLVSDDGGIPGLSMSGLAPETHENEGTMQNLELSLLFTFSDLAGTGSGSDNGGTLGPMIWLGWGPRYSGMMVSTVESCYQDAASHQRWTAHVIINDREYGWGQGSTKAHAHDDAAAKEKLAGVPSPTTPVWTVIALVNGICYGRGYSTFYTCAQAEAAMQTLDHLNFATSV</sequence>
<evidence type="ECO:0000313" key="3">
    <source>
        <dbReference type="Proteomes" id="UP000886523"/>
    </source>
</evidence>
<feature type="compositionally biased region" description="Polar residues" evidence="1">
    <location>
        <begin position="1"/>
        <end position="15"/>
    </location>
</feature>
<comment type="caution">
    <text evidence="2">The sequence shown here is derived from an EMBL/GenBank/DDBJ whole genome shotgun (WGS) entry which is preliminary data.</text>
</comment>
<feature type="region of interest" description="Disordered" evidence="1">
    <location>
        <begin position="1"/>
        <end position="43"/>
    </location>
</feature>
<dbReference type="Proteomes" id="UP000886523">
    <property type="component" value="Unassembled WGS sequence"/>
</dbReference>
<keyword evidence="3" id="KW-1185">Reference proteome</keyword>
<evidence type="ECO:0000256" key="1">
    <source>
        <dbReference type="SAM" id="MobiDB-lite"/>
    </source>
</evidence>
<dbReference type="EMBL" id="MU129072">
    <property type="protein sequence ID" value="KAF9507803.1"/>
    <property type="molecule type" value="Genomic_DNA"/>
</dbReference>